<feature type="region of interest" description="Disordered" evidence="1">
    <location>
        <begin position="438"/>
        <end position="513"/>
    </location>
</feature>
<gene>
    <name evidence="3" type="ORF">ALC60_11538</name>
</gene>
<sequence>MFLMLSRILSRSNCILILIIFNLASSAPLKSQRNSPFQNEQGFSASPKILEIQLPLKITSKEDLVAWSKYVMSLMTSKINLPSIFKNSPSIEKRFPFTSNSGSKSKEIMKKASLNEKRQGLNYPARRLKEPPVQRPDDKVVAYPLPMGAMQTTSSDSQDPSSLSTSNINGPTDFGQYMDFNIGNPFQQSEIDTFGNFNAFLQPPANTYLPLSPINIAQSYQNVIDKNVSDFEEPLKLQTTRNSLNLHIHNNELQQTLPTAVNNGLTRLNLSHNIGEPLLTFPFQAVITIAKELPLATMIPKIEPKDYTAVRDFPNEFLPYFENDYTLTNNSERVNVVFNDFVTETSETKTEGKVKKGKQKEEQKQQNMNEQKKQNQKKMKSTKKQKSSIKRQSVILGDLLRMFGILRKLPKNSTEINIAKPVLSILKGTNTQKIQVAFEETPPNRGRPNETFQAQQLSEDDDENDDNGNGANGNGDNGNGDNENDDIENNDDDDNGPQTEAQEEDEDEEEKGGSIQALIELLPLAAPILEELSDPESDVDIAEVLQGAIPLLEGLSDPEEEDGVDIPAVLLPLSQKLSEGPEGQGSDSGAILGPIIQLIAPLSGPLSGPLIGPLSRSSSGPEGVQGSASVFAASGEPLSKPQGPYGQSVLSSFIAGITAKLSKESAASASESDVKSLVSSIVSGVLAGASAGSKGHKSGYGQNQYGQYGNTGNRQNGYSGNRDTSHASTTYGGYNSYGKPEAPSGSDLTGPLKEVLGAFLKLSATSATSSANLSGTSSSSSTGLSASSSQSSEEPEKPTYGPPTDSPYPPSSRPSYAAPPSTNSPYVSFTRRQALRQPIKKF</sequence>
<keyword evidence="2" id="KW-0732">Signal</keyword>
<feature type="compositionally biased region" description="Basic and acidic residues" evidence="1">
    <location>
        <begin position="348"/>
        <end position="364"/>
    </location>
</feature>
<evidence type="ECO:0000313" key="3">
    <source>
        <dbReference type="EMBL" id="KYQ49432.1"/>
    </source>
</evidence>
<feature type="compositionally biased region" description="Low complexity" evidence="1">
    <location>
        <begin position="768"/>
        <end position="799"/>
    </location>
</feature>
<reference evidence="3 4" key="1">
    <citation type="submission" date="2015-09" db="EMBL/GenBank/DDBJ databases">
        <title>Trachymyrmex zeteki WGS genome.</title>
        <authorList>
            <person name="Nygaard S."/>
            <person name="Hu H."/>
            <person name="Boomsma J."/>
            <person name="Zhang G."/>
        </authorList>
    </citation>
    <scope>NUCLEOTIDE SEQUENCE [LARGE SCALE GENOMIC DNA]</scope>
    <source>
        <strain evidence="3">Tzet28-1</strain>
        <tissue evidence="3">Whole body</tissue>
    </source>
</reference>
<feature type="region of interest" description="Disordered" evidence="1">
    <location>
        <begin position="768"/>
        <end position="842"/>
    </location>
</feature>
<feature type="region of interest" description="Disordered" evidence="1">
    <location>
        <begin position="348"/>
        <end position="390"/>
    </location>
</feature>
<accession>A0A151WNE8</accession>
<organism evidence="3 4">
    <name type="scientific">Mycetomoellerius zeteki</name>
    <dbReference type="NCBI Taxonomy" id="64791"/>
    <lineage>
        <taxon>Eukaryota</taxon>
        <taxon>Metazoa</taxon>
        <taxon>Ecdysozoa</taxon>
        <taxon>Arthropoda</taxon>
        <taxon>Hexapoda</taxon>
        <taxon>Insecta</taxon>
        <taxon>Pterygota</taxon>
        <taxon>Neoptera</taxon>
        <taxon>Endopterygota</taxon>
        <taxon>Hymenoptera</taxon>
        <taxon>Apocrita</taxon>
        <taxon>Aculeata</taxon>
        <taxon>Formicoidea</taxon>
        <taxon>Formicidae</taxon>
        <taxon>Myrmicinae</taxon>
        <taxon>Mycetomoellerius</taxon>
    </lineage>
</organism>
<feature type="compositionally biased region" description="Acidic residues" evidence="1">
    <location>
        <begin position="482"/>
        <end position="510"/>
    </location>
</feature>
<dbReference type="AlphaFoldDB" id="A0A151WNE8"/>
<proteinExistence type="predicted"/>
<feature type="compositionally biased region" description="Polar residues" evidence="1">
    <location>
        <begin position="719"/>
        <end position="733"/>
    </location>
</feature>
<feature type="compositionally biased region" description="Pro residues" evidence="1">
    <location>
        <begin position="800"/>
        <end position="812"/>
    </location>
</feature>
<evidence type="ECO:0000313" key="4">
    <source>
        <dbReference type="Proteomes" id="UP000075809"/>
    </source>
</evidence>
<keyword evidence="4" id="KW-1185">Reference proteome</keyword>
<dbReference type="Proteomes" id="UP000075809">
    <property type="component" value="Unassembled WGS sequence"/>
</dbReference>
<evidence type="ECO:0000256" key="1">
    <source>
        <dbReference type="SAM" id="MobiDB-lite"/>
    </source>
</evidence>
<feature type="compositionally biased region" description="Basic residues" evidence="1">
    <location>
        <begin position="374"/>
        <end position="389"/>
    </location>
</feature>
<name>A0A151WNE8_9HYME</name>
<feature type="region of interest" description="Disordered" evidence="1">
    <location>
        <begin position="690"/>
        <end position="750"/>
    </location>
</feature>
<feature type="signal peptide" evidence="2">
    <location>
        <begin position="1"/>
        <end position="26"/>
    </location>
</feature>
<dbReference type="STRING" id="64791.A0A151WNE8"/>
<evidence type="ECO:0000256" key="2">
    <source>
        <dbReference type="SAM" id="SignalP"/>
    </source>
</evidence>
<protein>
    <submittedName>
        <fullName evidence="3">Uncharacterized protein</fullName>
    </submittedName>
</protein>
<feature type="compositionally biased region" description="Low complexity" evidence="1">
    <location>
        <begin position="690"/>
        <end position="718"/>
    </location>
</feature>
<feature type="chain" id="PRO_5007591315" evidence="2">
    <location>
        <begin position="27"/>
        <end position="842"/>
    </location>
</feature>
<dbReference type="EMBL" id="KQ982907">
    <property type="protein sequence ID" value="KYQ49432.1"/>
    <property type="molecule type" value="Genomic_DNA"/>
</dbReference>